<name>A0A2U9PEA4_STRAS</name>
<accession>A0A2U9PEA4</accession>
<evidence type="ECO:0000256" key="1">
    <source>
        <dbReference type="SAM" id="Phobius"/>
    </source>
</evidence>
<dbReference type="OrthoDB" id="4316768at2"/>
<evidence type="ECO:0008006" key="4">
    <source>
        <dbReference type="Google" id="ProtNLM"/>
    </source>
</evidence>
<dbReference type="KEGG" id="sact:DMT42_34355"/>
<keyword evidence="1" id="KW-0472">Membrane</keyword>
<dbReference type="EMBL" id="CP029788">
    <property type="protein sequence ID" value="AWT47933.1"/>
    <property type="molecule type" value="Genomic_DNA"/>
</dbReference>
<proteinExistence type="predicted"/>
<reference evidence="2 3" key="1">
    <citation type="submission" date="2018-06" db="EMBL/GenBank/DDBJ databases">
        <title>The complete genome sequence of a nosiheptide producer Streptomyces actuosus ATCC 25421: deducing the ability of producing a new class III lantibiotics.</title>
        <authorList>
            <person name="Liu W."/>
            <person name="Sun F."/>
            <person name="Hu Y."/>
        </authorList>
    </citation>
    <scope>NUCLEOTIDE SEQUENCE [LARGE SCALE GENOMIC DNA]</scope>
    <source>
        <strain evidence="2 3">ATCC 25421</strain>
    </source>
</reference>
<gene>
    <name evidence="2" type="ORF">DMT42_34355</name>
</gene>
<feature type="transmembrane region" description="Helical" evidence="1">
    <location>
        <begin position="41"/>
        <end position="61"/>
    </location>
</feature>
<protein>
    <recommendedName>
        <fullName evidence="4">STAS domain-containing protein</fullName>
    </recommendedName>
</protein>
<dbReference type="AlphaFoldDB" id="A0A2U9PEA4"/>
<dbReference type="Proteomes" id="UP000247634">
    <property type="component" value="Chromosome"/>
</dbReference>
<sequence>MMSHSLEHGVLVITVHDDPGRCGKALLLTRISDLVYAHRPAPVVIVLEAPAAAGAALGVVLRVHRLCSRLRILMSVATGSAPARRALEARAEGSGVRLVIHARTDTAITSTAFAAAA</sequence>
<keyword evidence="1" id="KW-1133">Transmembrane helix</keyword>
<keyword evidence="3" id="KW-1185">Reference proteome</keyword>
<organism evidence="2 3">
    <name type="scientific">Streptomyces actuosus</name>
    <dbReference type="NCBI Taxonomy" id="1885"/>
    <lineage>
        <taxon>Bacteria</taxon>
        <taxon>Bacillati</taxon>
        <taxon>Actinomycetota</taxon>
        <taxon>Actinomycetes</taxon>
        <taxon>Kitasatosporales</taxon>
        <taxon>Streptomycetaceae</taxon>
        <taxon>Streptomyces</taxon>
    </lineage>
</organism>
<keyword evidence="1" id="KW-0812">Transmembrane</keyword>
<evidence type="ECO:0000313" key="2">
    <source>
        <dbReference type="EMBL" id="AWT47933.1"/>
    </source>
</evidence>
<evidence type="ECO:0000313" key="3">
    <source>
        <dbReference type="Proteomes" id="UP000247634"/>
    </source>
</evidence>